<evidence type="ECO:0000256" key="8">
    <source>
        <dbReference type="ARBA" id="ARBA00023264"/>
    </source>
</evidence>
<keyword evidence="6" id="KW-0067">ATP-binding</keyword>
<dbReference type="InterPro" id="IPR017438">
    <property type="entry name" value="ATP-NAD_kinase_N"/>
</dbReference>
<dbReference type="Proteomes" id="UP001147700">
    <property type="component" value="Unassembled WGS sequence"/>
</dbReference>
<keyword evidence="5 10" id="KW-0418">Kinase</keyword>
<dbReference type="InterPro" id="IPR050187">
    <property type="entry name" value="Lipid_Phosphate_FormReg"/>
</dbReference>
<organism evidence="10 11">
    <name type="scientific">Solirubrobacter deserti</name>
    <dbReference type="NCBI Taxonomy" id="2282478"/>
    <lineage>
        <taxon>Bacteria</taxon>
        <taxon>Bacillati</taxon>
        <taxon>Actinomycetota</taxon>
        <taxon>Thermoleophilia</taxon>
        <taxon>Solirubrobacterales</taxon>
        <taxon>Solirubrobacteraceae</taxon>
        <taxon>Solirubrobacter</taxon>
    </lineage>
</organism>
<keyword evidence="7" id="KW-0444">Lipid biosynthesis</keyword>
<evidence type="ECO:0000256" key="6">
    <source>
        <dbReference type="ARBA" id="ARBA00022840"/>
    </source>
</evidence>
<keyword evidence="4" id="KW-0547">Nucleotide-binding</keyword>
<comment type="similarity">
    <text evidence="2">Belongs to the diacylglycerol/lipid kinase family.</text>
</comment>
<comment type="caution">
    <text evidence="10">The sequence shown here is derived from an EMBL/GenBank/DDBJ whole genome shotgun (WGS) entry which is preliminary data.</text>
</comment>
<gene>
    <name evidence="10" type="ORF">OJ962_00720</name>
</gene>
<accession>A0ABT4RBU6</accession>
<evidence type="ECO:0000256" key="3">
    <source>
        <dbReference type="ARBA" id="ARBA00022679"/>
    </source>
</evidence>
<keyword evidence="8" id="KW-1208">Phospholipid metabolism</keyword>
<keyword evidence="3" id="KW-0808">Transferase</keyword>
<name>A0ABT4RBU6_9ACTN</name>
<evidence type="ECO:0000313" key="11">
    <source>
        <dbReference type="Proteomes" id="UP001147700"/>
    </source>
</evidence>
<keyword evidence="11" id="KW-1185">Reference proteome</keyword>
<keyword evidence="7" id="KW-0443">Lipid metabolism</keyword>
<evidence type="ECO:0000256" key="1">
    <source>
        <dbReference type="ARBA" id="ARBA00001946"/>
    </source>
</evidence>
<protein>
    <submittedName>
        <fullName evidence="10">Diacylglycerol kinase family protein</fullName>
    </submittedName>
</protein>
<dbReference type="InterPro" id="IPR001206">
    <property type="entry name" value="Diacylglycerol_kinase_cat_dom"/>
</dbReference>
<proteinExistence type="inferred from homology"/>
<evidence type="ECO:0000259" key="9">
    <source>
        <dbReference type="PROSITE" id="PS50146"/>
    </source>
</evidence>
<reference evidence="10" key="1">
    <citation type="submission" date="2022-10" db="EMBL/GenBank/DDBJ databases">
        <title>The WGS of Solirubrobacter sp. CPCC 204708.</title>
        <authorList>
            <person name="Jiang Z."/>
        </authorList>
    </citation>
    <scope>NUCLEOTIDE SEQUENCE</scope>
    <source>
        <strain evidence="10">CPCC 204708</strain>
    </source>
</reference>
<feature type="domain" description="DAGKc" evidence="9">
    <location>
        <begin position="32"/>
        <end position="115"/>
    </location>
</feature>
<evidence type="ECO:0000256" key="4">
    <source>
        <dbReference type="ARBA" id="ARBA00022741"/>
    </source>
</evidence>
<dbReference type="Pfam" id="PF00781">
    <property type="entry name" value="DAGK_cat"/>
    <property type="match status" value="1"/>
</dbReference>
<evidence type="ECO:0000256" key="5">
    <source>
        <dbReference type="ARBA" id="ARBA00022777"/>
    </source>
</evidence>
<dbReference type="SUPFAM" id="SSF111331">
    <property type="entry name" value="NAD kinase/diacylglycerol kinase-like"/>
    <property type="match status" value="1"/>
</dbReference>
<dbReference type="Gene3D" id="2.60.200.40">
    <property type="match status" value="1"/>
</dbReference>
<keyword evidence="7" id="KW-0594">Phospholipid biosynthesis</keyword>
<dbReference type="PANTHER" id="PTHR12358">
    <property type="entry name" value="SPHINGOSINE KINASE"/>
    <property type="match status" value="1"/>
</dbReference>
<dbReference type="EMBL" id="JAPCID010000001">
    <property type="protein sequence ID" value="MDA0136002.1"/>
    <property type="molecule type" value="Genomic_DNA"/>
</dbReference>
<dbReference type="Pfam" id="PF19279">
    <property type="entry name" value="YegS_C"/>
    <property type="match status" value="1"/>
</dbReference>
<dbReference type="GO" id="GO:0016301">
    <property type="term" value="F:kinase activity"/>
    <property type="evidence" value="ECO:0007669"/>
    <property type="project" value="UniProtKB-KW"/>
</dbReference>
<dbReference type="Gene3D" id="3.40.50.10330">
    <property type="entry name" value="Probable inorganic polyphosphate/atp-NAD kinase, domain 1"/>
    <property type="match status" value="1"/>
</dbReference>
<dbReference type="RefSeq" id="WP_202954711.1">
    <property type="nucleotide sequence ID" value="NZ_JAPCID010000001.1"/>
</dbReference>
<evidence type="ECO:0000313" key="10">
    <source>
        <dbReference type="EMBL" id="MDA0136002.1"/>
    </source>
</evidence>
<sequence length="275" mass="28137">MRIALVANRASGGGTDPAPFAAALGAELFGIDALDGVREYAPERVAVAGGDGSIGSVAVLAGELNVPLAVIPSGTANDFARANGIPLDLQAALRVAREGTELRPLELGRLSTGRPFVNVASAGLSSVAGRRAQPLKSRFGPLAYGMGAARAAATGTPLTARVHVDHREVFSGGAWQIMVACTGAFGGGSGIGAADATDGDLDVVIVPAGSRLGLVQRAWGLRTKTIERQRRVAHFEGKVVEVELPPGAELNCDGEFVDGGLDYVTATMNAFRLVV</sequence>
<comment type="cofactor">
    <cofactor evidence="1">
        <name>Mg(2+)</name>
        <dbReference type="ChEBI" id="CHEBI:18420"/>
    </cofactor>
</comment>
<dbReference type="PROSITE" id="PS50146">
    <property type="entry name" value="DAGK"/>
    <property type="match status" value="1"/>
</dbReference>
<dbReference type="PANTHER" id="PTHR12358:SF106">
    <property type="entry name" value="LIPID KINASE YEGS"/>
    <property type="match status" value="1"/>
</dbReference>
<evidence type="ECO:0000256" key="2">
    <source>
        <dbReference type="ARBA" id="ARBA00005983"/>
    </source>
</evidence>
<dbReference type="InterPro" id="IPR016064">
    <property type="entry name" value="NAD/diacylglycerol_kinase_sf"/>
</dbReference>
<evidence type="ECO:0000256" key="7">
    <source>
        <dbReference type="ARBA" id="ARBA00023209"/>
    </source>
</evidence>
<dbReference type="InterPro" id="IPR045540">
    <property type="entry name" value="YegS/DAGK_C"/>
</dbReference>